<comment type="caution">
    <text evidence="2">The sequence shown here is derived from an EMBL/GenBank/DDBJ whole genome shotgun (WGS) entry which is preliminary data.</text>
</comment>
<proteinExistence type="predicted"/>
<dbReference type="InterPro" id="IPR042047">
    <property type="entry name" value="SleB_dom1"/>
</dbReference>
<dbReference type="GO" id="GO:0016787">
    <property type="term" value="F:hydrolase activity"/>
    <property type="evidence" value="ECO:0007669"/>
    <property type="project" value="InterPro"/>
</dbReference>
<feature type="domain" description="Cell wall hydrolase SleB" evidence="1">
    <location>
        <begin position="78"/>
        <end position="188"/>
    </location>
</feature>
<dbReference type="RefSeq" id="WP_069128252.1">
    <property type="nucleotide sequence ID" value="NZ_MARB01000034.1"/>
</dbReference>
<dbReference type="Proteomes" id="UP000094769">
    <property type="component" value="Unassembled WGS sequence"/>
</dbReference>
<evidence type="ECO:0000313" key="2">
    <source>
        <dbReference type="EMBL" id="ODJ85819.1"/>
    </source>
</evidence>
<protein>
    <submittedName>
        <fullName evidence="2">Spore cortex-lytic enzyme</fullName>
    </submittedName>
</protein>
<accession>A0A7Z0VIH2</accession>
<dbReference type="InterPro" id="IPR011105">
    <property type="entry name" value="Cell_wall_hydrolase_SleB"/>
</dbReference>
<dbReference type="Gene3D" id="1.10.10.2520">
    <property type="entry name" value="Cell wall hydrolase SleB, domain 1"/>
    <property type="match status" value="1"/>
</dbReference>
<name>A0A7Z0VIH2_9GAMM</name>
<evidence type="ECO:0000259" key="1">
    <source>
        <dbReference type="Pfam" id="PF07486"/>
    </source>
</evidence>
<dbReference type="OrthoDB" id="9785345at2"/>
<gene>
    <name evidence="2" type="primary">sleB</name>
    <name evidence="2" type="ORF">CODIS_39350</name>
</gene>
<dbReference type="AlphaFoldDB" id="A0A7Z0VIH2"/>
<organism evidence="2 3">
    <name type="scientific">Candidatus Thiodiazotropha endolucinida</name>
    <dbReference type="NCBI Taxonomy" id="1655433"/>
    <lineage>
        <taxon>Bacteria</taxon>
        <taxon>Pseudomonadati</taxon>
        <taxon>Pseudomonadota</taxon>
        <taxon>Gammaproteobacteria</taxon>
        <taxon>Chromatiales</taxon>
        <taxon>Sedimenticolaceae</taxon>
        <taxon>Candidatus Thiodiazotropha</taxon>
    </lineage>
</organism>
<dbReference type="Pfam" id="PF07486">
    <property type="entry name" value="Hydrolase_2"/>
    <property type="match status" value="1"/>
</dbReference>
<sequence length="223" mass="25370">MKNNNLQHSQDDSYPPKVVLFLLAIISTGNAMAEEIIEPMNLEDDLRHWHALYQPPEVSEISKEIDCLARNIYFEARSESEQGQLAVGHVVMNRVAHEGYPDSVCAVVKQGGEKRRYRCQFSWWCDGRSDIPMNKKAWQRSQDLAEAVYRGQSKDPTDGALWYHADYVNPVWSTALVLGKKIGQHLFYLSKKRPVYAMNSATRLQSKIDPVSTVEQSLGFPAL</sequence>
<evidence type="ECO:0000313" key="3">
    <source>
        <dbReference type="Proteomes" id="UP000094769"/>
    </source>
</evidence>
<keyword evidence="3" id="KW-1185">Reference proteome</keyword>
<dbReference type="EMBL" id="MARB01000034">
    <property type="protein sequence ID" value="ODJ85819.1"/>
    <property type="molecule type" value="Genomic_DNA"/>
</dbReference>
<reference evidence="2 3" key="1">
    <citation type="submission" date="2016-06" db="EMBL/GenBank/DDBJ databases">
        <title>Genome sequence of endosymbiont of Candidatus Endolucinida thiodiazotropha.</title>
        <authorList>
            <person name="Poehlein A."/>
            <person name="Koenig S."/>
            <person name="Heiden S.E."/>
            <person name="Thuermer A."/>
            <person name="Voget S."/>
            <person name="Daniel R."/>
            <person name="Markert S."/>
            <person name="Gros O."/>
            <person name="Schweder T."/>
        </authorList>
    </citation>
    <scope>NUCLEOTIDE SEQUENCE [LARGE SCALE GENOMIC DNA]</scope>
    <source>
        <strain evidence="2 3">COS</strain>
    </source>
</reference>